<dbReference type="Gramene" id="TraesROB_scaffold_028046_01G000300.1">
    <property type="protein sequence ID" value="TraesROB_scaffold_028046_01G000300.1"/>
    <property type="gene ID" value="TraesROB_scaffold_028046_01G000300"/>
</dbReference>
<dbReference type="Gramene" id="TraesWEE_scaffold_082977_01G000100.1">
    <property type="protein sequence ID" value="TraesWEE_scaffold_082977_01G000100.1"/>
    <property type="gene ID" value="TraesWEE_scaffold_082977_01G000100"/>
</dbReference>
<dbReference type="Proteomes" id="UP000019116">
    <property type="component" value="Chromosome 7B"/>
</dbReference>
<reference evidence="1" key="1">
    <citation type="submission" date="2018-08" db="EMBL/GenBank/DDBJ databases">
        <authorList>
            <person name="Rossello M."/>
        </authorList>
    </citation>
    <scope>NUCLEOTIDE SEQUENCE [LARGE SCALE GENOMIC DNA]</scope>
    <source>
        <strain evidence="1">cv. Chinese Spring</strain>
    </source>
</reference>
<dbReference type="OrthoDB" id="1704684at2759"/>
<organism evidence="1">
    <name type="scientific">Triticum aestivum</name>
    <name type="common">Wheat</name>
    <dbReference type="NCBI Taxonomy" id="4565"/>
    <lineage>
        <taxon>Eukaryota</taxon>
        <taxon>Viridiplantae</taxon>
        <taxon>Streptophyta</taxon>
        <taxon>Embryophyta</taxon>
        <taxon>Tracheophyta</taxon>
        <taxon>Spermatophyta</taxon>
        <taxon>Magnoliopsida</taxon>
        <taxon>Liliopsida</taxon>
        <taxon>Poales</taxon>
        <taxon>Poaceae</taxon>
        <taxon>BOP clade</taxon>
        <taxon>Pooideae</taxon>
        <taxon>Triticodae</taxon>
        <taxon>Triticeae</taxon>
        <taxon>Triticinae</taxon>
        <taxon>Triticum</taxon>
    </lineage>
</organism>
<dbReference type="STRING" id="4565.A0A3B6SKS4"/>
<evidence type="ECO:0000313" key="1">
    <source>
        <dbReference type="EnsemblPlants" id="TraesCS7B02G442900.1.cds1"/>
    </source>
</evidence>
<evidence type="ECO:0000313" key="2">
    <source>
        <dbReference type="Proteomes" id="UP000019116"/>
    </source>
</evidence>
<proteinExistence type="predicted"/>
<keyword evidence="2" id="KW-1185">Reference proteome</keyword>
<dbReference type="Gramene" id="TraesCS7B03G1195700.1">
    <property type="protein sequence ID" value="TraesCS7B03G1195700.1.CDS1"/>
    <property type="gene ID" value="TraesCS7B03G1195700"/>
</dbReference>
<name>A0A3B6SKS4_WHEAT</name>
<dbReference type="Gramene" id="TraesSTA7B03G04244060.1">
    <property type="protein sequence ID" value="TraesSTA7B03G04244060.1.CDS1"/>
    <property type="gene ID" value="TraesSTA7B03G04244060"/>
</dbReference>
<protein>
    <submittedName>
        <fullName evidence="1">Uncharacterized protein</fullName>
    </submittedName>
</protein>
<dbReference type="Gramene" id="TraesCAD_scaffold_006924_01G000100.1">
    <property type="protein sequence ID" value="TraesCAD_scaffold_006924_01G000100.1"/>
    <property type="gene ID" value="TraesCAD_scaffold_006924_01G000100"/>
</dbReference>
<dbReference type="EnsemblPlants" id="TraesCS7B02G442900.1">
    <property type="protein sequence ID" value="TraesCS7B02G442900.1.cds1"/>
    <property type="gene ID" value="TraesCS7B02G442900"/>
</dbReference>
<dbReference type="AlphaFoldDB" id="A0A3B6SKS4"/>
<sequence>MVIRRFSALNNREAVCILQVGNVFDSLLISLLMPDSDVMQEYHDNIGDLDGPEEKERAQGRTKEIIAALS</sequence>
<dbReference type="Gramene" id="TraesSYM7B03G04302580.1">
    <property type="protein sequence ID" value="TraesSYM7B03G04302580.1.CDS1"/>
    <property type="gene ID" value="TraesSYM7B03G04302580"/>
</dbReference>
<reference evidence="1" key="2">
    <citation type="submission" date="2018-10" db="UniProtKB">
        <authorList>
            <consortium name="EnsemblPlants"/>
        </authorList>
    </citation>
    <scope>IDENTIFICATION</scope>
</reference>
<dbReference type="Gramene" id="TraesARI7B03G04037220.1">
    <property type="protein sequence ID" value="TraesARI7B03G04037220.1.CDS1"/>
    <property type="gene ID" value="TraesARI7B03G04037220"/>
</dbReference>
<dbReference type="SMR" id="A0A3B6SKS4"/>
<dbReference type="Gramene" id="TraesCS7B02G442900.1">
    <property type="protein sequence ID" value="TraesCS7B02G442900.1.cds1"/>
    <property type="gene ID" value="TraesCS7B02G442900"/>
</dbReference>
<dbReference type="Gramene" id="TraesPARA_EIv1.0_2486890.1">
    <property type="protein sequence ID" value="TraesPARA_EIv1.0_2486890.1.CDS1"/>
    <property type="gene ID" value="TraesPARA_EIv1.0_2486890"/>
</dbReference>
<accession>A0A3B6SKS4</accession>
<dbReference type="Gramene" id="TraesJUL7B03G04292570.1">
    <property type="protein sequence ID" value="TraesJUL7B03G04292570.1.CDS1"/>
    <property type="gene ID" value="TraesJUL7B03G04292570"/>
</dbReference>